<comment type="caution">
    <text evidence="5">The sequence shown here is derived from an EMBL/GenBank/DDBJ whole genome shotgun (WGS) entry which is preliminary data.</text>
</comment>
<dbReference type="InterPro" id="IPR001926">
    <property type="entry name" value="TrpB-like_PALP"/>
</dbReference>
<dbReference type="Proteomes" id="UP001628091">
    <property type="component" value="Unassembled WGS sequence"/>
</dbReference>
<protein>
    <submittedName>
        <fullName evidence="5">Pyridoxal-phosphate dependent enzyme</fullName>
    </submittedName>
</protein>
<dbReference type="InterPro" id="IPR036052">
    <property type="entry name" value="TrpB-like_PALP_sf"/>
</dbReference>
<name>A0ABQ0H3F4_9HYPH</name>
<comment type="cofactor">
    <cofactor evidence="1">
        <name>pyridoxal 5'-phosphate</name>
        <dbReference type="ChEBI" id="CHEBI:597326"/>
    </cofactor>
</comment>
<keyword evidence="6" id="KW-1185">Reference proteome</keyword>
<sequence>MLPITVDEIEQARRSIDAAFLNTPLAGHVHLDDVLGCRFSVKVETLNPIRSFKGRGTEAFAALNVGPEERCVSASAGNFGQGLARALLRRGHPCTVFAATTANPAKVETLRRIGAEVYLKGDDFDAAKDAARSFAADRCLRFVEDGAERTISAGAGTIGVEMAERLTDLESLVVPLGNGALLAGVGAAMRVLAPKVEVLAVVAERAPSMKLSLEAGRVIETQDAGTIADGIAVRCPIPEALSMLEGCFDAVLTVSDEDIRRAMRLMVAHLGLVAEPAGAVGLAAVLASPERFRGRRVATILTGGNIAPADLARVLANVD</sequence>
<dbReference type="InterPro" id="IPR050147">
    <property type="entry name" value="Ser/Thr_Dehydratase"/>
</dbReference>
<dbReference type="PANTHER" id="PTHR48078:SF6">
    <property type="entry name" value="L-THREONINE DEHYDRATASE CATABOLIC TDCB"/>
    <property type="match status" value="1"/>
</dbReference>
<reference evidence="5 6" key="1">
    <citation type="submission" date="2024-10" db="EMBL/GenBank/DDBJ databases">
        <title>Isolation, draft genome sequencing and identification of Phyllobacterium sp. NSA23, isolated from leaf soil.</title>
        <authorList>
            <person name="Akita H."/>
        </authorList>
    </citation>
    <scope>NUCLEOTIDE SEQUENCE [LARGE SCALE GENOMIC DNA]</scope>
    <source>
        <strain evidence="5 6">NSA23</strain>
    </source>
</reference>
<dbReference type="PANTHER" id="PTHR48078">
    <property type="entry name" value="THREONINE DEHYDRATASE, MITOCHONDRIAL-RELATED"/>
    <property type="match status" value="1"/>
</dbReference>
<evidence type="ECO:0000256" key="1">
    <source>
        <dbReference type="ARBA" id="ARBA00001933"/>
    </source>
</evidence>
<dbReference type="Pfam" id="PF00291">
    <property type="entry name" value="PALP"/>
    <property type="match status" value="1"/>
</dbReference>
<dbReference type="SUPFAM" id="SSF53686">
    <property type="entry name" value="Tryptophan synthase beta subunit-like PLP-dependent enzymes"/>
    <property type="match status" value="1"/>
</dbReference>
<keyword evidence="3" id="KW-0456">Lyase</keyword>
<proteinExistence type="predicted"/>
<organism evidence="5 6">
    <name type="scientific">Phyllobacterium phragmitis</name>
    <dbReference type="NCBI Taxonomy" id="2670329"/>
    <lineage>
        <taxon>Bacteria</taxon>
        <taxon>Pseudomonadati</taxon>
        <taxon>Pseudomonadota</taxon>
        <taxon>Alphaproteobacteria</taxon>
        <taxon>Hyphomicrobiales</taxon>
        <taxon>Phyllobacteriaceae</taxon>
        <taxon>Phyllobacterium</taxon>
    </lineage>
</organism>
<accession>A0ABQ0H3F4</accession>
<evidence type="ECO:0000256" key="3">
    <source>
        <dbReference type="ARBA" id="ARBA00023239"/>
    </source>
</evidence>
<evidence type="ECO:0000313" key="6">
    <source>
        <dbReference type="Proteomes" id="UP001628091"/>
    </source>
</evidence>
<dbReference type="Gene3D" id="3.40.50.1100">
    <property type="match status" value="2"/>
</dbReference>
<evidence type="ECO:0000259" key="4">
    <source>
        <dbReference type="Pfam" id="PF00291"/>
    </source>
</evidence>
<evidence type="ECO:0000256" key="2">
    <source>
        <dbReference type="ARBA" id="ARBA00022898"/>
    </source>
</evidence>
<keyword evidence="2" id="KW-0663">Pyridoxal phosphate</keyword>
<dbReference type="EMBL" id="BAAFZP010000002">
    <property type="protein sequence ID" value="GAB1583448.1"/>
    <property type="molecule type" value="Genomic_DNA"/>
</dbReference>
<gene>
    <name evidence="5" type="ORF">PPNSA23_33910</name>
</gene>
<feature type="domain" description="Tryptophan synthase beta chain-like PALP" evidence="4">
    <location>
        <begin position="20"/>
        <end position="303"/>
    </location>
</feature>
<evidence type="ECO:0000313" key="5">
    <source>
        <dbReference type="EMBL" id="GAB1583448.1"/>
    </source>
</evidence>
<dbReference type="RefSeq" id="WP_407866064.1">
    <property type="nucleotide sequence ID" value="NZ_BAAFZP010000002.1"/>
</dbReference>